<gene>
    <name evidence="1" type="ORF">RXV94_08060</name>
</gene>
<dbReference type="RefSeq" id="WP_316662058.1">
    <property type="nucleotide sequence ID" value="NZ_JAWHTF010000003.1"/>
</dbReference>
<dbReference type="Pfam" id="PF03567">
    <property type="entry name" value="Sulfotransfer_2"/>
    <property type="match status" value="1"/>
</dbReference>
<organism evidence="1 2">
    <name type="scientific">Gilvirhabdus luticola</name>
    <dbReference type="NCBI Taxonomy" id="3079858"/>
    <lineage>
        <taxon>Bacteria</taxon>
        <taxon>Pseudomonadati</taxon>
        <taxon>Bacteroidota</taxon>
        <taxon>Flavobacteriia</taxon>
        <taxon>Flavobacteriales</taxon>
        <taxon>Flavobacteriaceae</taxon>
        <taxon>Gilvirhabdus</taxon>
    </lineage>
</organism>
<keyword evidence="2" id="KW-1185">Reference proteome</keyword>
<accession>A0ABU3U6S9</accession>
<dbReference type="EMBL" id="JAWHTF010000003">
    <property type="protein sequence ID" value="MDU8886111.1"/>
    <property type="molecule type" value="Genomic_DNA"/>
</dbReference>
<name>A0ABU3U6S9_9FLAO</name>
<evidence type="ECO:0000313" key="2">
    <source>
        <dbReference type="Proteomes" id="UP001268651"/>
    </source>
</evidence>
<dbReference type="Proteomes" id="UP001268651">
    <property type="component" value="Unassembled WGS sequence"/>
</dbReference>
<dbReference type="InterPro" id="IPR005331">
    <property type="entry name" value="Sulfotransferase"/>
</dbReference>
<evidence type="ECO:0000313" key="1">
    <source>
        <dbReference type="EMBL" id="MDU8886111.1"/>
    </source>
</evidence>
<dbReference type="InterPro" id="IPR027417">
    <property type="entry name" value="P-loop_NTPase"/>
</dbReference>
<dbReference type="Gene3D" id="3.40.50.300">
    <property type="entry name" value="P-loop containing nucleotide triphosphate hydrolases"/>
    <property type="match status" value="1"/>
</dbReference>
<proteinExistence type="predicted"/>
<dbReference type="SUPFAM" id="SSF52540">
    <property type="entry name" value="P-loop containing nucleoside triphosphate hydrolases"/>
    <property type="match status" value="1"/>
</dbReference>
<protein>
    <submittedName>
        <fullName evidence="1">Sulfotransferase family 2 domain-containing protein</fullName>
    </submittedName>
</protein>
<comment type="caution">
    <text evidence="1">The sequence shown here is derived from an EMBL/GenBank/DDBJ whole genome shotgun (WGS) entry which is preliminary data.</text>
</comment>
<reference evidence="1 2" key="1">
    <citation type="submission" date="2023-10" db="EMBL/GenBank/DDBJ databases">
        <title>Marimonas sp. nov. isolated from tidal mud flat.</title>
        <authorList>
            <person name="Jaincy N.J."/>
            <person name="Srinivasan S."/>
            <person name="Lee S.-S."/>
        </authorList>
    </citation>
    <scope>NUCLEOTIDE SEQUENCE [LARGE SCALE GENOMIC DNA]</scope>
    <source>
        <strain evidence="1 2">MJ-SS3</strain>
    </source>
</reference>
<sequence>MKIQFIENIKNHIGLFFNSPVRKGNNKDFVFIHINKTGGTSVISIIGKSFRKHLTAKDVIKYIGQKKWDKTYKFTVIRNPWDRVVSQYKFRTKTNKSKMQENPLQFKEWVKKVFGDNDPYYFGKRPQMYIPQVEWLKDKEDKIKIDKIIRFENLNEEFKEVADYLGIDSNLPHLNSTRKANYHDFYDPETKAIVDKWFWEDIQTFNYKY</sequence>